<name>A0A239IR34_9BURK</name>
<dbReference type="OrthoDB" id="8779418at2"/>
<dbReference type="EMBL" id="FZOT01000010">
    <property type="protein sequence ID" value="SNS96029.1"/>
    <property type="molecule type" value="Genomic_DNA"/>
</dbReference>
<gene>
    <name evidence="1" type="ORF">SAMN06265795_11078</name>
</gene>
<organism evidence="1 2">
    <name type="scientific">Noviherbaspirillum humi</name>
    <dbReference type="NCBI Taxonomy" id="1688639"/>
    <lineage>
        <taxon>Bacteria</taxon>
        <taxon>Pseudomonadati</taxon>
        <taxon>Pseudomonadota</taxon>
        <taxon>Betaproteobacteria</taxon>
        <taxon>Burkholderiales</taxon>
        <taxon>Oxalobacteraceae</taxon>
        <taxon>Noviherbaspirillum</taxon>
    </lineage>
</organism>
<dbReference type="Proteomes" id="UP000198284">
    <property type="component" value="Unassembled WGS sequence"/>
</dbReference>
<dbReference type="AlphaFoldDB" id="A0A239IR34"/>
<evidence type="ECO:0000313" key="2">
    <source>
        <dbReference type="Proteomes" id="UP000198284"/>
    </source>
</evidence>
<proteinExistence type="predicted"/>
<evidence type="ECO:0000313" key="1">
    <source>
        <dbReference type="EMBL" id="SNS96029.1"/>
    </source>
</evidence>
<keyword evidence="2" id="KW-1185">Reference proteome</keyword>
<reference evidence="1 2" key="1">
    <citation type="submission" date="2017-06" db="EMBL/GenBank/DDBJ databases">
        <authorList>
            <person name="Kim H.J."/>
            <person name="Triplett B.A."/>
        </authorList>
    </citation>
    <scope>NUCLEOTIDE SEQUENCE [LARGE SCALE GENOMIC DNA]</scope>
    <source>
        <strain evidence="1 2">U15</strain>
    </source>
</reference>
<sequence>MTAENILPRYLSLERFAKVTGYPMDQAYHNIEDGKWMQGELFTIDDEGQIMIDMQAYYDTVENSGSE</sequence>
<protein>
    <submittedName>
        <fullName evidence="1">Uncharacterized protein</fullName>
    </submittedName>
</protein>
<dbReference type="RefSeq" id="WP_089400143.1">
    <property type="nucleotide sequence ID" value="NZ_FZOT01000010.1"/>
</dbReference>
<accession>A0A239IR34</accession>